<dbReference type="Gene3D" id="1.10.3450.20">
    <property type="match status" value="1"/>
</dbReference>
<dbReference type="EMBL" id="RDQH01000343">
    <property type="protein sequence ID" value="RXH67625.1"/>
    <property type="molecule type" value="Genomic_DNA"/>
</dbReference>
<evidence type="ECO:0000256" key="5">
    <source>
        <dbReference type="ARBA" id="ARBA00023010"/>
    </source>
</evidence>
<dbReference type="GO" id="GO:0031080">
    <property type="term" value="C:nuclear pore outer ring"/>
    <property type="evidence" value="ECO:0007669"/>
    <property type="project" value="TreeGrafter"/>
</dbReference>
<dbReference type="InterPro" id="IPR046467">
    <property type="entry name" value="PHL_dom"/>
</dbReference>
<dbReference type="PANTHER" id="PTHR13003:SF2">
    <property type="entry name" value="NUCLEAR PORE COMPLEX PROTEIN NUP107"/>
    <property type="match status" value="1"/>
</dbReference>
<feature type="compositionally biased region" description="Polar residues" evidence="8">
    <location>
        <begin position="1343"/>
        <end position="1366"/>
    </location>
</feature>
<feature type="region of interest" description="Disordered" evidence="8">
    <location>
        <begin position="1330"/>
        <end position="1366"/>
    </location>
</feature>
<feature type="compositionally biased region" description="Polar residues" evidence="8">
    <location>
        <begin position="2015"/>
        <end position="2031"/>
    </location>
</feature>
<evidence type="ECO:0000256" key="1">
    <source>
        <dbReference type="ARBA" id="ARBA00004567"/>
    </source>
</evidence>
<feature type="compositionally biased region" description="Low complexity" evidence="8">
    <location>
        <begin position="1719"/>
        <end position="1750"/>
    </location>
</feature>
<keyword evidence="4" id="KW-0653">Protein transport</keyword>
<evidence type="ECO:0000313" key="11">
    <source>
        <dbReference type="EMBL" id="RXH67625.1"/>
    </source>
</evidence>
<keyword evidence="12" id="KW-1185">Reference proteome</keyword>
<evidence type="ECO:0000256" key="4">
    <source>
        <dbReference type="ARBA" id="ARBA00022927"/>
    </source>
</evidence>
<comment type="caution">
    <text evidence="11">The sequence shown here is derived from an EMBL/GenBank/DDBJ whole genome shotgun (WGS) entry which is preliminary data.</text>
</comment>
<dbReference type="GO" id="GO:0017056">
    <property type="term" value="F:structural constituent of nuclear pore"/>
    <property type="evidence" value="ECO:0007669"/>
    <property type="project" value="InterPro"/>
</dbReference>
<dbReference type="FunFam" id="1.20.190.50:FF:000006">
    <property type="entry name" value="Nuclear pore complex protein"/>
    <property type="match status" value="1"/>
</dbReference>
<dbReference type="GO" id="GO:0006406">
    <property type="term" value="P:mRNA export from nucleus"/>
    <property type="evidence" value="ECO:0007669"/>
    <property type="project" value="TreeGrafter"/>
</dbReference>
<feature type="domain" description="PHL" evidence="10">
    <location>
        <begin position="1481"/>
        <end position="1634"/>
    </location>
</feature>
<organism evidence="11 12">
    <name type="scientific">Malus domestica</name>
    <name type="common">Apple</name>
    <name type="synonym">Pyrus malus</name>
    <dbReference type="NCBI Taxonomy" id="3750"/>
    <lineage>
        <taxon>Eukaryota</taxon>
        <taxon>Viridiplantae</taxon>
        <taxon>Streptophyta</taxon>
        <taxon>Embryophyta</taxon>
        <taxon>Tracheophyta</taxon>
        <taxon>Spermatophyta</taxon>
        <taxon>Magnoliopsida</taxon>
        <taxon>eudicotyledons</taxon>
        <taxon>Gunneridae</taxon>
        <taxon>Pentapetalae</taxon>
        <taxon>rosids</taxon>
        <taxon>fabids</taxon>
        <taxon>Rosales</taxon>
        <taxon>Rosaceae</taxon>
        <taxon>Amygdaloideae</taxon>
        <taxon>Maleae</taxon>
        <taxon>Malus</taxon>
    </lineage>
</organism>
<feature type="compositionally biased region" description="Low complexity" evidence="8">
    <location>
        <begin position="2032"/>
        <end position="2054"/>
    </location>
</feature>
<keyword evidence="6" id="KW-0906">Nuclear pore complex</keyword>
<dbReference type="Pfam" id="PF20474">
    <property type="entry name" value="PHL"/>
    <property type="match status" value="1"/>
</dbReference>
<feature type="compositionally biased region" description="Polar residues" evidence="8">
    <location>
        <begin position="1407"/>
        <end position="1420"/>
    </location>
</feature>
<evidence type="ECO:0000256" key="8">
    <source>
        <dbReference type="SAM" id="MobiDB-lite"/>
    </source>
</evidence>
<evidence type="ECO:0000259" key="10">
    <source>
        <dbReference type="Pfam" id="PF20474"/>
    </source>
</evidence>
<keyword evidence="5" id="KW-0811">Translocation</keyword>
<feature type="compositionally biased region" description="Polar residues" evidence="8">
    <location>
        <begin position="2055"/>
        <end position="2097"/>
    </location>
</feature>
<feature type="compositionally biased region" description="Polar residues" evidence="8">
    <location>
        <begin position="1704"/>
        <end position="1718"/>
    </location>
</feature>
<gene>
    <name evidence="11" type="ORF">DVH24_027772</name>
</gene>
<dbReference type="Proteomes" id="UP000290289">
    <property type="component" value="Chromosome 17"/>
</dbReference>
<dbReference type="STRING" id="3750.A0A498HDW0"/>
<keyword evidence="3" id="KW-0509">mRNA transport</keyword>
<evidence type="ECO:0000256" key="3">
    <source>
        <dbReference type="ARBA" id="ARBA00022816"/>
    </source>
</evidence>
<feature type="region of interest" description="Disordered" evidence="8">
    <location>
        <begin position="795"/>
        <end position="845"/>
    </location>
</feature>
<evidence type="ECO:0000256" key="7">
    <source>
        <dbReference type="ARBA" id="ARBA00023242"/>
    </source>
</evidence>
<dbReference type="GO" id="GO:0000973">
    <property type="term" value="P:post-transcriptional tethering of RNA polymerase II gene DNA at nuclear periphery"/>
    <property type="evidence" value="ECO:0007669"/>
    <property type="project" value="TreeGrafter"/>
</dbReference>
<evidence type="ECO:0000256" key="2">
    <source>
        <dbReference type="ARBA" id="ARBA00022448"/>
    </source>
</evidence>
<reference evidence="11 12" key="1">
    <citation type="submission" date="2018-10" db="EMBL/GenBank/DDBJ databases">
        <title>A high-quality apple genome assembly.</title>
        <authorList>
            <person name="Hu J."/>
        </authorList>
    </citation>
    <scope>NUCLEOTIDE SEQUENCE [LARGE SCALE GENOMIC DNA]</scope>
    <source>
        <strain evidence="12">cv. HFTH1</strain>
        <tissue evidence="11">Young leaf</tissue>
    </source>
</reference>
<dbReference type="Gene3D" id="1.20.190.50">
    <property type="match status" value="1"/>
</dbReference>
<name>A0A498HDW0_MALDO</name>
<feature type="region of interest" description="Disordered" evidence="8">
    <location>
        <begin position="1639"/>
        <end position="1771"/>
    </location>
</feature>
<feature type="compositionally biased region" description="Low complexity" evidence="8">
    <location>
        <begin position="1757"/>
        <end position="1771"/>
    </location>
</feature>
<dbReference type="InterPro" id="IPR046468">
    <property type="entry name" value="Spt20-like_SEP"/>
</dbReference>
<accession>A0A498HDW0</accession>
<feature type="region of interest" description="Disordered" evidence="8">
    <location>
        <begin position="2015"/>
        <end position="2099"/>
    </location>
</feature>
<comment type="subcellular location">
    <subcellularLocation>
        <location evidence="1">Nucleus</location>
        <location evidence="1">Nuclear pore complex</location>
    </subcellularLocation>
</comment>
<feature type="region of interest" description="Disordered" evidence="8">
    <location>
        <begin position="1407"/>
        <end position="1441"/>
    </location>
</feature>
<keyword evidence="2" id="KW-0813">Transport</keyword>
<sequence>MDVVIHLTLINKCAWNPKISWEQTDIYISSRIWTEEIPKEFILKQDESLLEDVWTLLRAGRREEACHLCRSAGQPWRAATLCIFGGIDEFPSVEAVVKNGKKRTLQAIELESGIGHQWHLWKWASYCASEKIAEQDAGKYEAAVYAAQCSNLRRMLPICTDWESACWAMAKSWLHVQVDLELAHLEPGRMDQFKSIGDAIDGSPGHIDGAVQPSNGPGIWPLQVLNQQPRQLSDLLQKLQSGELVHESVTRGCKEQQRQIEMKLMLGDISQLLDLIWSWIAPSEDDQSCFRPHGDPQMIRFGAHLVLVLRYLLDDENKDTLREKIMNVGDLIVHMYAMFLFSKQHEELVGIYASQLARHRCIDLFVHMMELRLNSSVHVKYKIFLSAMGYLQFSPVDNSKGSFEEIVERVLSRSREMKVGKYDKLSDVAEQHRLQSLPKAMVVQWLCFTPPSTVTNVEDVSTKLLLRALIHSNILFREFALVSMWRVPAMPIGAHTLLSFLAEPLKQLSESSDTLETYNVSQNLKEFHDWSEYYSCDAKYRNWLKIELENAEVSPLELSMEEKQRTVSAANETLNSSLSLLLRTENPWLASAQDHLYESVEPIFLELHATAMLCLPSGECLPPDATVCTTLMSALYSSVSEEDVLHRQLMINVTVPSKDNYCVEVVLRCLAVAGDGLGPQEHTDGGLLGTVMAAGFKGELLRFQAGVTIEISRLDAWYSSKEGSLESPATYIVRGLCRRCCIPEVILRCMQVSLSLIELGVPPESHDQLIELVASSEAGVLHLFSHQQLQVSKTGTRFRPKPPLQCEADVGGDDVSETTNDSSSRAVPRMLEGESGAGVSGPSMSSEGLLVSAENEVSFILNLFPDGYSFAKPSENDTAHQATHQDFPKLLHPYDRTSETLFSAIESGRLPGDILDDIPCKYVDGTLVCEIRDYRKCAFEQGPGSPPTHGSVIVNKVRLKMSLENVVKDIPLISDNSWAYGDLMEMESRILKALQPQLYLDPTPKLDRLCKNPVPTKLDLALTGIRRKRLREMPEVTVTSNSKTHGKKVYIDGVPESSNCRLGDSGTLPGNMMPQHAHENLTIQNMSTNNLLALRSKSFMTDASVPAPHLVPNQLRYQMGVGTPRSVQDPGSGSVVNASPSPVGQDMMISYTDNVNGNVPLHGKREHPDGQMSPLSSFNKRQRPTPVGHDGMQHQQIGPHMDSFHGSDMNWKNNYLQQQAMAKGIQFSNTGIQKFSQQMFDGAMSQDPGTMPFAVGQPNMRFGAKEEPLETGKIDGSELAGIKNDMQIMEGDTSHLDPSRLHQRLPQHAFMRSNFSQPSWSNLGQNMEKDARKDDQFPKRKSSQSPRFSSGALVQSPLSSKSGEFSTGSIGPHFGAAAVTSAVGASQKEKALMTSVPTIAASCLTSSANESMQRQHQSQAAAKRKTNSLPKTSAMTGVGSPASVSNISVPLNAGSPSVGTPSSADQTMLEKFSKIEAVTMRYHLNKRKNKVDDHPVKKPNAFPDQHLRACLSNGSNNEDFKDDSCERPLSKSLVGGSMNICKIRILNFVKEEHIVQGNVVYLPKQRTRLIMSERPNDGTVAMYYGEVDDGDFLSAEEHLPTLPNTHTADLLAAQFCSLMVKDGYDSEDHIQPKPTRMTIAPSIQPNASGLPRSNSATEMQQYAESVSGQPSNEVAKSISGNNSSLTSSQNLLPSTRMLPPGNPQALQMSQGLMTVNSMPQRQQQIESQPSFQQQQQQHQQHQQLQQQQQHQPPPPQQQQQSQHSLIQQQNPQLQRSMMLAANSLSQFGKNSNMQLPMANNKLTTLQYHLLQQQQQQSPQMQRKMMMGLGTAMGSLGNNMVGLSGVGNTVGMGAARGMGSAPMTPISGMGNVGQNPMNLTQGSNISNLTQQFQTGRLTQALMASKLRMQPNRGGMSGSPQSGTVGLPGGRQMHPGSAGFAMLGQTLNRGNMSAMQHRPGMGPMGPPKLTAGMAGTNMYMNPQQQQQFQQQQMQQQLQQQQLQQQQLQQQQQETTSPLQAVVSPQQVGSPSGISQLTHQSQQQQQQQEASPQQMSQRTPMSPQLSSGAMHTMSAGNPETCPASPQLSSQTHGSVGSMANSPMDLQARKGQYQLKLILQHFDHPPPHSAFQPAPTLRTSPGTTKIDQVLRVKVVVDMILTRTACAPRANSLNVCPSVYSSIEKKRNFSYNSTNHLNTLSYNFPIEFVTG</sequence>
<dbReference type="GO" id="GO:0006606">
    <property type="term" value="P:protein import into nucleus"/>
    <property type="evidence" value="ECO:0007669"/>
    <property type="project" value="TreeGrafter"/>
</dbReference>
<protein>
    <recommendedName>
        <fullName evidence="13">Nuclear pore complex protein Nup107</fullName>
    </recommendedName>
</protein>
<dbReference type="Pfam" id="PF04121">
    <property type="entry name" value="Nup84_Nup100"/>
    <property type="match status" value="1"/>
</dbReference>
<feature type="region of interest" description="Disordered" evidence="8">
    <location>
        <begin position="1909"/>
        <end position="1937"/>
    </location>
</feature>
<evidence type="ECO:0000256" key="6">
    <source>
        <dbReference type="ARBA" id="ARBA00023132"/>
    </source>
</evidence>
<dbReference type="Pfam" id="PF12090">
    <property type="entry name" value="Spt20_SEP"/>
    <property type="match status" value="1"/>
</dbReference>
<dbReference type="PANTHER" id="PTHR13003">
    <property type="entry name" value="NUP107-RELATED"/>
    <property type="match status" value="1"/>
</dbReference>
<feature type="compositionally biased region" description="Low complexity" evidence="8">
    <location>
        <begin position="1677"/>
        <end position="1694"/>
    </location>
</feature>
<feature type="compositionally biased region" description="Polar residues" evidence="8">
    <location>
        <begin position="1641"/>
        <end position="1674"/>
    </location>
</feature>
<feature type="domain" description="Spt20-like SEP" evidence="9">
    <location>
        <begin position="854"/>
        <end position="1009"/>
    </location>
</feature>
<dbReference type="InterPro" id="IPR007252">
    <property type="entry name" value="Nup84/Nup107"/>
</dbReference>
<keyword evidence="7" id="KW-0539">Nucleus</keyword>
<evidence type="ECO:0000313" key="12">
    <source>
        <dbReference type="Proteomes" id="UP000290289"/>
    </source>
</evidence>
<evidence type="ECO:0000259" key="9">
    <source>
        <dbReference type="Pfam" id="PF12090"/>
    </source>
</evidence>
<evidence type="ECO:0008006" key="13">
    <source>
        <dbReference type="Google" id="ProtNLM"/>
    </source>
</evidence>
<proteinExistence type="predicted"/>